<protein>
    <submittedName>
        <fullName evidence="2">Uncharacterized protein</fullName>
    </submittedName>
</protein>
<dbReference type="AlphaFoldDB" id="A0A9N7VFJ1"/>
<dbReference type="Proteomes" id="UP001153269">
    <property type="component" value="Unassembled WGS sequence"/>
</dbReference>
<evidence type="ECO:0000256" key="1">
    <source>
        <dbReference type="SAM" id="MobiDB-lite"/>
    </source>
</evidence>
<dbReference type="EMBL" id="CADEAL010003986">
    <property type="protein sequence ID" value="CAB1448698.1"/>
    <property type="molecule type" value="Genomic_DNA"/>
</dbReference>
<feature type="compositionally biased region" description="Basic residues" evidence="1">
    <location>
        <begin position="101"/>
        <end position="113"/>
    </location>
</feature>
<sequence>MFRNQMKPIIIATVGWKQSLKETLTEEDIFWRWSSNRLQQAITGVRIWSELTDVRSVLRSNDDQEESEEAERPMSTFSSQPPVSQVHGARKTMSRQDDGSKKRKKNKRMKMRW</sequence>
<evidence type="ECO:0000313" key="3">
    <source>
        <dbReference type="Proteomes" id="UP001153269"/>
    </source>
</evidence>
<reference evidence="2" key="1">
    <citation type="submission" date="2020-03" db="EMBL/GenBank/DDBJ databases">
        <authorList>
            <person name="Weist P."/>
        </authorList>
    </citation>
    <scope>NUCLEOTIDE SEQUENCE</scope>
</reference>
<comment type="caution">
    <text evidence="2">The sequence shown here is derived from an EMBL/GenBank/DDBJ whole genome shotgun (WGS) entry which is preliminary data.</text>
</comment>
<evidence type="ECO:0000313" key="2">
    <source>
        <dbReference type="EMBL" id="CAB1448698.1"/>
    </source>
</evidence>
<organism evidence="2 3">
    <name type="scientific">Pleuronectes platessa</name>
    <name type="common">European plaice</name>
    <dbReference type="NCBI Taxonomy" id="8262"/>
    <lineage>
        <taxon>Eukaryota</taxon>
        <taxon>Metazoa</taxon>
        <taxon>Chordata</taxon>
        <taxon>Craniata</taxon>
        <taxon>Vertebrata</taxon>
        <taxon>Euteleostomi</taxon>
        <taxon>Actinopterygii</taxon>
        <taxon>Neopterygii</taxon>
        <taxon>Teleostei</taxon>
        <taxon>Neoteleostei</taxon>
        <taxon>Acanthomorphata</taxon>
        <taxon>Carangaria</taxon>
        <taxon>Pleuronectiformes</taxon>
        <taxon>Pleuronectoidei</taxon>
        <taxon>Pleuronectidae</taxon>
        <taxon>Pleuronectes</taxon>
    </lineage>
</organism>
<accession>A0A9N7VFJ1</accession>
<keyword evidence="3" id="KW-1185">Reference proteome</keyword>
<gene>
    <name evidence="2" type="ORF">PLEPLA_LOCUS36347</name>
</gene>
<proteinExistence type="predicted"/>
<name>A0A9N7VFJ1_PLEPL</name>
<feature type="region of interest" description="Disordered" evidence="1">
    <location>
        <begin position="58"/>
        <end position="113"/>
    </location>
</feature>